<dbReference type="RefSeq" id="XP_011496748.1">
    <property type="nucleotide sequence ID" value="XM_011498446.1"/>
</dbReference>
<dbReference type="InterPro" id="IPR017441">
    <property type="entry name" value="Protein_kinase_ATP_BS"/>
</dbReference>
<evidence type="ECO:0000256" key="6">
    <source>
        <dbReference type="ARBA" id="ARBA00022840"/>
    </source>
</evidence>
<dbReference type="GO" id="GO:0004674">
    <property type="term" value="F:protein serine/threonine kinase activity"/>
    <property type="evidence" value="ECO:0007669"/>
    <property type="project" value="UniProtKB-KW"/>
</dbReference>
<dbReference type="EC" id="2.7.11.1" evidence="1"/>
<comment type="similarity">
    <text evidence="10">Belongs to the protein kinase superfamily.</text>
</comment>
<dbReference type="GO" id="GO:0005794">
    <property type="term" value="C:Golgi apparatus"/>
    <property type="evidence" value="ECO:0007669"/>
    <property type="project" value="TreeGrafter"/>
</dbReference>
<dbReference type="Proteomes" id="UP000695007">
    <property type="component" value="Unplaced"/>
</dbReference>
<dbReference type="AlphaFoldDB" id="A0AAJ6YET2"/>
<protein>
    <recommendedName>
        <fullName evidence="1">non-specific serine/threonine protein kinase</fullName>
        <ecNumber evidence="1">2.7.11.1</ecNumber>
    </recommendedName>
</protein>
<evidence type="ECO:0000256" key="5">
    <source>
        <dbReference type="ARBA" id="ARBA00022777"/>
    </source>
</evidence>
<dbReference type="SMART" id="SM00220">
    <property type="entry name" value="S_TKc"/>
    <property type="match status" value="1"/>
</dbReference>
<dbReference type="InterPro" id="IPR011009">
    <property type="entry name" value="Kinase-like_dom_sf"/>
</dbReference>
<evidence type="ECO:0000256" key="8">
    <source>
        <dbReference type="ARBA" id="ARBA00048679"/>
    </source>
</evidence>
<sequence length="318" mass="35607">MNSLGLSLIFKMGCICAKETVTVNGRKYTILEHLGEGGFSTVSLVEDSLSHNKYAIKKIICHGLEDQRLAIKEIEYHSIVKHPNVIELINSTHQGTADPVINTTSEVLIVLPYYRKGTLAHELEMRSKIHEYMKSTDIINIFLQICEGIKAFHEAKPEALAHRDLKTANILLDDGMSPIIMDLGSVAPARVKVCGNQAAQSLQELAAERCSMPYRAPELFNVESYCMVDERTDIWSLGCILYAMCFFKSPFDTVYERGDSVALAVISANITFPESAPYNDDMQNLILSMLKVNPMERPYIYSVIESAHEVLSRLEGRV</sequence>
<dbReference type="SUPFAM" id="SSF56112">
    <property type="entry name" value="Protein kinase-like (PK-like)"/>
    <property type="match status" value="1"/>
</dbReference>
<evidence type="ECO:0000256" key="3">
    <source>
        <dbReference type="ARBA" id="ARBA00022679"/>
    </source>
</evidence>
<reference evidence="13" key="1">
    <citation type="submission" date="2025-08" db="UniProtKB">
        <authorList>
            <consortium name="RefSeq"/>
        </authorList>
    </citation>
    <scope>IDENTIFICATION</scope>
</reference>
<evidence type="ECO:0000313" key="13">
    <source>
        <dbReference type="RefSeq" id="XP_011496748.1"/>
    </source>
</evidence>
<dbReference type="InterPro" id="IPR008271">
    <property type="entry name" value="Ser/Thr_kinase_AS"/>
</dbReference>
<keyword evidence="3" id="KW-0808">Transferase</keyword>
<gene>
    <name evidence="13" type="primary">LOC105361317</name>
</gene>
<dbReference type="PANTHER" id="PTHR45998">
    <property type="entry name" value="SERINE/THREONINE-PROTEIN KINASE 16"/>
    <property type="match status" value="1"/>
</dbReference>
<feature type="binding site" evidence="9">
    <location>
        <position position="58"/>
    </location>
    <ligand>
        <name>ATP</name>
        <dbReference type="ChEBI" id="CHEBI:30616"/>
    </ligand>
</feature>
<dbReference type="PROSITE" id="PS00108">
    <property type="entry name" value="PROTEIN_KINASE_ST"/>
    <property type="match status" value="1"/>
</dbReference>
<evidence type="ECO:0000256" key="1">
    <source>
        <dbReference type="ARBA" id="ARBA00012513"/>
    </source>
</evidence>
<dbReference type="PROSITE" id="PS50011">
    <property type="entry name" value="PROTEIN_KINASE_DOM"/>
    <property type="match status" value="1"/>
</dbReference>
<dbReference type="GO" id="GO:0005524">
    <property type="term" value="F:ATP binding"/>
    <property type="evidence" value="ECO:0007669"/>
    <property type="project" value="UniProtKB-UniRule"/>
</dbReference>
<feature type="domain" description="Protein kinase" evidence="11">
    <location>
        <begin position="28"/>
        <end position="311"/>
    </location>
</feature>
<evidence type="ECO:0000256" key="9">
    <source>
        <dbReference type="PROSITE-ProRule" id="PRU10141"/>
    </source>
</evidence>
<name>A0AAJ6YET2_9HYME</name>
<dbReference type="Gene3D" id="1.10.510.10">
    <property type="entry name" value="Transferase(Phosphotransferase) domain 1"/>
    <property type="match status" value="1"/>
</dbReference>
<accession>A0AAJ6YET2</accession>
<comment type="catalytic activity">
    <reaction evidence="7">
        <text>L-threonyl-[protein] + ATP = O-phospho-L-threonyl-[protein] + ADP + H(+)</text>
        <dbReference type="Rhea" id="RHEA:46608"/>
        <dbReference type="Rhea" id="RHEA-COMP:11060"/>
        <dbReference type="Rhea" id="RHEA-COMP:11605"/>
        <dbReference type="ChEBI" id="CHEBI:15378"/>
        <dbReference type="ChEBI" id="CHEBI:30013"/>
        <dbReference type="ChEBI" id="CHEBI:30616"/>
        <dbReference type="ChEBI" id="CHEBI:61977"/>
        <dbReference type="ChEBI" id="CHEBI:456216"/>
        <dbReference type="EC" id="2.7.11.1"/>
    </reaction>
</comment>
<dbReference type="Pfam" id="PF00069">
    <property type="entry name" value="Pkinase"/>
    <property type="match status" value="1"/>
</dbReference>
<organism evidence="12 13">
    <name type="scientific">Ceratosolen solmsi marchali</name>
    <dbReference type="NCBI Taxonomy" id="326594"/>
    <lineage>
        <taxon>Eukaryota</taxon>
        <taxon>Metazoa</taxon>
        <taxon>Ecdysozoa</taxon>
        <taxon>Arthropoda</taxon>
        <taxon>Hexapoda</taxon>
        <taxon>Insecta</taxon>
        <taxon>Pterygota</taxon>
        <taxon>Neoptera</taxon>
        <taxon>Endopterygota</taxon>
        <taxon>Hymenoptera</taxon>
        <taxon>Apocrita</taxon>
        <taxon>Proctotrupomorpha</taxon>
        <taxon>Chalcidoidea</taxon>
        <taxon>Agaonidae</taxon>
        <taxon>Agaoninae</taxon>
        <taxon>Ceratosolen</taxon>
    </lineage>
</organism>
<dbReference type="PANTHER" id="PTHR45998:SF2">
    <property type="entry name" value="SERINE_THREONINE-PROTEIN KINASE 16"/>
    <property type="match status" value="1"/>
</dbReference>
<keyword evidence="4 9" id="KW-0547">Nucleotide-binding</keyword>
<evidence type="ECO:0000256" key="4">
    <source>
        <dbReference type="ARBA" id="ARBA00022741"/>
    </source>
</evidence>
<keyword evidence="6 9" id="KW-0067">ATP-binding</keyword>
<evidence type="ECO:0000256" key="7">
    <source>
        <dbReference type="ARBA" id="ARBA00047899"/>
    </source>
</evidence>
<evidence type="ECO:0000313" key="12">
    <source>
        <dbReference type="Proteomes" id="UP000695007"/>
    </source>
</evidence>
<dbReference type="PROSITE" id="PS00107">
    <property type="entry name" value="PROTEIN_KINASE_ATP"/>
    <property type="match status" value="1"/>
</dbReference>
<dbReference type="InterPro" id="IPR000719">
    <property type="entry name" value="Prot_kinase_dom"/>
</dbReference>
<proteinExistence type="inferred from homology"/>
<keyword evidence="5 13" id="KW-0418">Kinase</keyword>
<dbReference type="InterPro" id="IPR052239">
    <property type="entry name" value="Ser/Thr-specific_kinases"/>
</dbReference>
<evidence type="ECO:0000256" key="10">
    <source>
        <dbReference type="RuleBase" id="RU000304"/>
    </source>
</evidence>
<evidence type="ECO:0000259" key="11">
    <source>
        <dbReference type="PROSITE" id="PS50011"/>
    </source>
</evidence>
<keyword evidence="12" id="KW-1185">Reference proteome</keyword>
<dbReference type="GeneID" id="105361317"/>
<comment type="catalytic activity">
    <reaction evidence="8">
        <text>L-seryl-[protein] + ATP = O-phospho-L-seryl-[protein] + ADP + H(+)</text>
        <dbReference type="Rhea" id="RHEA:17989"/>
        <dbReference type="Rhea" id="RHEA-COMP:9863"/>
        <dbReference type="Rhea" id="RHEA-COMP:11604"/>
        <dbReference type="ChEBI" id="CHEBI:15378"/>
        <dbReference type="ChEBI" id="CHEBI:29999"/>
        <dbReference type="ChEBI" id="CHEBI:30616"/>
        <dbReference type="ChEBI" id="CHEBI:83421"/>
        <dbReference type="ChEBI" id="CHEBI:456216"/>
        <dbReference type="EC" id="2.7.11.1"/>
    </reaction>
</comment>
<dbReference type="KEGG" id="csol:105361317"/>
<keyword evidence="2 10" id="KW-0723">Serine/threonine-protein kinase</keyword>
<evidence type="ECO:0000256" key="2">
    <source>
        <dbReference type="ARBA" id="ARBA00022527"/>
    </source>
</evidence>